<organism evidence="1 2">
    <name type="scientific">Lentinula aff. lateritia</name>
    <dbReference type="NCBI Taxonomy" id="2804960"/>
    <lineage>
        <taxon>Eukaryota</taxon>
        <taxon>Fungi</taxon>
        <taxon>Dikarya</taxon>
        <taxon>Basidiomycota</taxon>
        <taxon>Agaricomycotina</taxon>
        <taxon>Agaricomycetes</taxon>
        <taxon>Agaricomycetidae</taxon>
        <taxon>Agaricales</taxon>
        <taxon>Marasmiineae</taxon>
        <taxon>Omphalotaceae</taxon>
        <taxon>Lentinula</taxon>
    </lineage>
</organism>
<gene>
    <name evidence="1" type="ORF">F5876DRAFT_21901</name>
</gene>
<sequence>TSSDVWLLLDDSQMTFSVGSQKVLPPNTGAWIGNTSLTIGGDISIVFQGTSISFTGDISLSNTSPTWFLAGIDLNSPYNVSLPDVGTQIYTQWYQTPMLPDGLHFINLSSIFVNVDYAIITAGATTQLDGSTIVVDDRSSEITYTGNGWTTSDTEIILGNGWVNGAPLGNTTHRTSNVGDGFSLRFAGSKINVYGVFEWTATGNVDVDFILDGETTTSSLFVPLNTLVAHPEISDYQLFSSGNLFAGNHTLIMNITQANGNQSFILRVDYLTYQPSFSFLAEKPNFTTSAS</sequence>
<proteinExistence type="predicted"/>
<dbReference type="EMBL" id="MU794955">
    <property type="protein sequence ID" value="KAJ3815088.1"/>
    <property type="molecule type" value="Genomic_DNA"/>
</dbReference>
<feature type="non-terminal residue" evidence="1">
    <location>
        <position position="1"/>
    </location>
</feature>
<keyword evidence="2" id="KW-1185">Reference proteome</keyword>
<protein>
    <submittedName>
        <fullName evidence="1">Uncharacterized protein</fullName>
    </submittedName>
</protein>
<dbReference type="Proteomes" id="UP001163835">
    <property type="component" value="Unassembled WGS sequence"/>
</dbReference>
<feature type="non-terminal residue" evidence="1">
    <location>
        <position position="291"/>
    </location>
</feature>
<comment type="caution">
    <text evidence="1">The sequence shown here is derived from an EMBL/GenBank/DDBJ whole genome shotgun (WGS) entry which is preliminary data.</text>
</comment>
<accession>A0ACC1UE52</accession>
<reference evidence="1" key="1">
    <citation type="submission" date="2022-09" db="EMBL/GenBank/DDBJ databases">
        <title>A Global Phylogenomic Analysis of the Shiitake Genus Lentinula.</title>
        <authorList>
            <consortium name="DOE Joint Genome Institute"/>
            <person name="Sierra-Patev S."/>
            <person name="Min B."/>
            <person name="Naranjo-Ortiz M."/>
            <person name="Looney B."/>
            <person name="Konkel Z."/>
            <person name="Slot J.C."/>
            <person name="Sakamoto Y."/>
            <person name="Steenwyk J.L."/>
            <person name="Rokas A."/>
            <person name="Carro J."/>
            <person name="Camarero S."/>
            <person name="Ferreira P."/>
            <person name="Molpeceres G."/>
            <person name="Ruiz-Duenas F.J."/>
            <person name="Serrano A."/>
            <person name="Henrissat B."/>
            <person name="Drula E."/>
            <person name="Hughes K.W."/>
            <person name="Mata J.L."/>
            <person name="Ishikawa N.K."/>
            <person name="Vargas-Isla R."/>
            <person name="Ushijima S."/>
            <person name="Smith C.A."/>
            <person name="Ahrendt S."/>
            <person name="Andreopoulos W."/>
            <person name="He G."/>
            <person name="Labutti K."/>
            <person name="Lipzen A."/>
            <person name="Ng V."/>
            <person name="Riley R."/>
            <person name="Sandor L."/>
            <person name="Barry K."/>
            <person name="Martinez A.T."/>
            <person name="Xiao Y."/>
            <person name="Gibbons J.G."/>
            <person name="Terashima K."/>
            <person name="Grigoriev I.V."/>
            <person name="Hibbett D.S."/>
        </authorList>
    </citation>
    <scope>NUCLEOTIDE SEQUENCE</scope>
    <source>
        <strain evidence="1">TMI1499</strain>
    </source>
</reference>
<evidence type="ECO:0000313" key="2">
    <source>
        <dbReference type="Proteomes" id="UP001163835"/>
    </source>
</evidence>
<name>A0ACC1UE52_9AGAR</name>
<evidence type="ECO:0000313" key="1">
    <source>
        <dbReference type="EMBL" id="KAJ3815088.1"/>
    </source>
</evidence>